<accession>A0A7S1CJG8</accession>
<dbReference type="CDD" id="cd00130">
    <property type="entry name" value="PAS"/>
    <property type="match status" value="1"/>
</dbReference>
<keyword evidence="2" id="KW-0472">Membrane</keyword>
<protein>
    <recommendedName>
        <fullName evidence="3">PAS domain-containing protein</fullName>
    </recommendedName>
</protein>
<feature type="compositionally biased region" description="Low complexity" evidence="1">
    <location>
        <begin position="1034"/>
        <end position="1048"/>
    </location>
</feature>
<feature type="transmembrane region" description="Helical" evidence="2">
    <location>
        <begin position="1315"/>
        <end position="1338"/>
    </location>
</feature>
<feature type="transmembrane region" description="Helical" evidence="2">
    <location>
        <begin position="29"/>
        <end position="53"/>
    </location>
</feature>
<dbReference type="PROSITE" id="PS50112">
    <property type="entry name" value="PAS"/>
    <property type="match status" value="1"/>
</dbReference>
<sequence length="1552" mass="163249">MEVLLVPLHCPSFVVHVGTDFACGGTAHVALALASIVAIVPIVPLGLLIALLFHESDPFSSNISASATGYGDALALGTKVFMVFAATFVDASSAVPVGVCFVLVQGALLAFTALRLPYYVTTMNCLRAAISGTAAFIAVGATAIAVVGEASEDDINTLTVWWVSCVPVAAALSAALPLAQVRRVRKLLDRMRPIFEAELADSATPNPPTTAAEEAEVRDKLSRLEYLDLWKQAPVKRDGGGFIFGARTGVGGLHPLARRVTTRDLDAEDDEPARVGAAAHAGAGAADPSVAVSVLSPQSVRPRNAPAAGSAAAAAIRTANKAYALAGNVAMTYFTSMGSMQAPGPLEGTLSPPRKGSVHSLPGAGVVSPGGVTEPRRRLRHRQSMSSGGVFMSRIAERKQLAREEMGIADWFDGKSHWWVEQCVRMELQRMSRRHNCCQRFLDGAAHLPPPSIEGILRILWIFSHGIKHFVDVSADISAVKVTYAAYLRVADRDLALSALDTAASERGLGLADQFSVYRRLQRLQQERESATFDSGRTMGTIALVEMHKRLGQAIKHHTEAVQHNERLFFLVDQLQDADIATGDPNAEPSEEAMLLVEEIGICVDSAYHAAVTADALYKRLVSQSDRSALVLRAYARFLTDVMGDAETADELLAIKGSKSKPVGPAAIPGGEFGMPPMQAVVTHAALVPRAGPSIAGALRCGAGLFAALVLAVGATFVASQYMTETVLEVHGGIQGSTDVCSTLGGMALATRNLHTAANGESEAGAGSVSGVVSSAQALTAHARDLVDMCITVLAGMRAVDAEPMVQAFSRTAMTTNVPAGDHAAGDDGAHFMSETFASSILASADALDSLASEPANVLADAPSLRSWKALMSLVWPSLVPYALQGQASWLPVAEETATQTKTAFVVLALLSALLAACIGCLSARKGVTHAREVEHKVLAITRQLSRTDIGKLRDAEEGACARTYELIEELVESLDQAAEEARARPVQTARSIPSPGSDGHGGLRTRGLRGSLEGPAAQLSRQLATEYVGKHPSGSINASSGSEAGSSRRLHAKSNGWTSTATRVASPAVSVPDRSDDDEGGAAGTTMADMRAEARGHQDSLAPLRIPAGTPTAEPQTGIMLDPLHGLGRPVSTMSMETADGEAPTLGRPPSGVMSPGATLESPYPVTRLPSFKRASFRTQPKAAVISDAEGNIVDVTEAAAGALGYTLPELLGKNATMLMPPHIANVHRMLMRRVICGGAPRIVGHSHNVTAVCKDGSKLTLFATLERAEDDGETYFIANLVPATDGPMPPVKEDEVMFEEDAEPAKRKKTSHYAIAVVMTLVAALICGGVGILASISNAHVNLSAVADATGRVRCLVREATFACQEMAVMDGLGGIAVDAAIDTCAQRSAALASCVDGILLDDTVLHEHLDEPLREAAAYARSMQRAASEFEERYPRGVGASATALAAVPALAFLAETERVTSLLEEGDAGVKWCVGAYVARTKQTVAVVGVALVAVFVVVIAAVVRPLWKELARSSRRSEHLLLLIPPAIARRSAVLKYYDAADKRPQW</sequence>
<keyword evidence="2" id="KW-0812">Transmembrane</keyword>
<organism evidence="4">
    <name type="scientific">Bicosoecida sp. CB-2014</name>
    <dbReference type="NCBI Taxonomy" id="1486930"/>
    <lineage>
        <taxon>Eukaryota</taxon>
        <taxon>Sar</taxon>
        <taxon>Stramenopiles</taxon>
        <taxon>Bigyra</taxon>
        <taxon>Opalozoa</taxon>
        <taxon>Bicosoecida</taxon>
    </lineage>
</organism>
<evidence type="ECO:0000313" key="4">
    <source>
        <dbReference type="EMBL" id="CAD8919094.1"/>
    </source>
</evidence>
<feature type="transmembrane region" description="Helical" evidence="2">
    <location>
        <begin position="1489"/>
        <end position="1512"/>
    </location>
</feature>
<evidence type="ECO:0000256" key="2">
    <source>
        <dbReference type="SAM" id="Phobius"/>
    </source>
</evidence>
<gene>
    <name evidence="4" type="ORF">BSP0115_LOCUS12356</name>
</gene>
<feature type="region of interest" description="Disordered" evidence="1">
    <location>
        <begin position="1030"/>
        <end position="1085"/>
    </location>
</feature>
<dbReference type="InterPro" id="IPR000014">
    <property type="entry name" value="PAS"/>
</dbReference>
<evidence type="ECO:0000256" key="1">
    <source>
        <dbReference type="SAM" id="MobiDB-lite"/>
    </source>
</evidence>
<feature type="transmembrane region" description="Helical" evidence="2">
    <location>
        <begin position="126"/>
        <end position="148"/>
    </location>
</feature>
<dbReference type="PANTHER" id="PTHR31600:SF2">
    <property type="entry name" value="GAMETE ENRICHED GENE 10 PROTEIN-RELATED"/>
    <property type="match status" value="1"/>
</dbReference>
<feature type="transmembrane region" description="Helical" evidence="2">
    <location>
        <begin position="65"/>
        <end position="88"/>
    </location>
</feature>
<name>A0A7S1CJG8_9STRA</name>
<dbReference type="InterPro" id="IPR035965">
    <property type="entry name" value="PAS-like_dom_sf"/>
</dbReference>
<dbReference type="Gene3D" id="3.30.450.20">
    <property type="entry name" value="PAS domain"/>
    <property type="match status" value="1"/>
</dbReference>
<evidence type="ECO:0000259" key="3">
    <source>
        <dbReference type="PROSITE" id="PS50112"/>
    </source>
</evidence>
<feature type="region of interest" description="Disordered" evidence="1">
    <location>
        <begin position="1140"/>
        <end position="1163"/>
    </location>
</feature>
<dbReference type="PANTHER" id="PTHR31600">
    <property type="entry name" value="TINY MACROCYSTS PROTEIN B-RELATED"/>
    <property type="match status" value="1"/>
</dbReference>
<proteinExistence type="predicted"/>
<dbReference type="InterPro" id="IPR052994">
    <property type="entry name" value="Tiny_macrocysts_regulators"/>
</dbReference>
<reference evidence="4" key="1">
    <citation type="submission" date="2021-01" db="EMBL/GenBank/DDBJ databases">
        <authorList>
            <person name="Corre E."/>
            <person name="Pelletier E."/>
            <person name="Niang G."/>
            <person name="Scheremetjew M."/>
            <person name="Finn R."/>
            <person name="Kale V."/>
            <person name="Holt S."/>
            <person name="Cochrane G."/>
            <person name="Meng A."/>
            <person name="Brown T."/>
            <person name="Cohen L."/>
        </authorList>
    </citation>
    <scope>NUCLEOTIDE SEQUENCE</scope>
    <source>
        <strain evidence="4">Ms1</strain>
    </source>
</reference>
<dbReference type="SUPFAM" id="SSF55785">
    <property type="entry name" value="PYP-like sensor domain (PAS domain)"/>
    <property type="match status" value="1"/>
</dbReference>
<feature type="region of interest" description="Disordered" evidence="1">
    <location>
        <begin position="349"/>
        <end position="375"/>
    </location>
</feature>
<dbReference type="EMBL" id="HBFS01018348">
    <property type="protein sequence ID" value="CAD8919094.1"/>
    <property type="molecule type" value="Transcribed_RNA"/>
</dbReference>
<keyword evidence="2" id="KW-1133">Transmembrane helix</keyword>
<feature type="region of interest" description="Disordered" evidence="1">
    <location>
        <begin position="981"/>
        <end position="1017"/>
    </location>
</feature>
<dbReference type="NCBIfam" id="TIGR00229">
    <property type="entry name" value="sensory_box"/>
    <property type="match status" value="1"/>
</dbReference>
<dbReference type="SMART" id="SM00091">
    <property type="entry name" value="PAS"/>
    <property type="match status" value="1"/>
</dbReference>
<feature type="domain" description="PAS" evidence="3">
    <location>
        <begin position="1178"/>
        <end position="1240"/>
    </location>
</feature>
<feature type="transmembrane region" description="Helical" evidence="2">
    <location>
        <begin position="94"/>
        <end position="114"/>
    </location>
</feature>
<feature type="transmembrane region" description="Helical" evidence="2">
    <location>
        <begin position="160"/>
        <end position="181"/>
    </location>
</feature>